<dbReference type="InterPro" id="IPR036259">
    <property type="entry name" value="MFS_trans_sf"/>
</dbReference>
<keyword evidence="3 5" id="KW-1133">Transmembrane helix</keyword>
<dbReference type="InterPro" id="IPR020846">
    <property type="entry name" value="MFS_dom"/>
</dbReference>
<dbReference type="Proteomes" id="UP000616114">
    <property type="component" value="Unassembled WGS sequence"/>
</dbReference>
<feature type="transmembrane region" description="Helical" evidence="5">
    <location>
        <begin position="233"/>
        <end position="256"/>
    </location>
</feature>
<accession>A0A8J2TZR8</accession>
<evidence type="ECO:0000256" key="2">
    <source>
        <dbReference type="ARBA" id="ARBA00022692"/>
    </source>
</evidence>
<evidence type="ECO:0000313" key="7">
    <source>
        <dbReference type="EMBL" id="GGA21550.1"/>
    </source>
</evidence>
<evidence type="ECO:0000256" key="1">
    <source>
        <dbReference type="ARBA" id="ARBA00004651"/>
    </source>
</evidence>
<gene>
    <name evidence="7" type="ORF">GCM10011333_25750</name>
</gene>
<feature type="domain" description="Major facilitator superfamily (MFS) profile" evidence="6">
    <location>
        <begin position="10"/>
        <end position="414"/>
    </location>
</feature>
<evidence type="ECO:0000256" key="4">
    <source>
        <dbReference type="ARBA" id="ARBA00023136"/>
    </source>
</evidence>
<evidence type="ECO:0000259" key="6">
    <source>
        <dbReference type="PROSITE" id="PS50850"/>
    </source>
</evidence>
<dbReference type="SUPFAM" id="SSF103473">
    <property type="entry name" value="MFS general substrate transporter"/>
    <property type="match status" value="1"/>
</dbReference>
<feature type="transmembrane region" description="Helical" evidence="5">
    <location>
        <begin position="77"/>
        <end position="96"/>
    </location>
</feature>
<evidence type="ECO:0000256" key="5">
    <source>
        <dbReference type="SAM" id="Phobius"/>
    </source>
</evidence>
<dbReference type="Gene3D" id="1.20.1250.20">
    <property type="entry name" value="MFS general substrate transporter like domains"/>
    <property type="match status" value="2"/>
</dbReference>
<evidence type="ECO:0000256" key="3">
    <source>
        <dbReference type="ARBA" id="ARBA00022989"/>
    </source>
</evidence>
<feature type="transmembrane region" description="Helical" evidence="5">
    <location>
        <begin position="135"/>
        <end position="156"/>
    </location>
</feature>
<protein>
    <submittedName>
        <fullName evidence="7">MFS transporter</fullName>
    </submittedName>
</protein>
<dbReference type="GO" id="GO:0022857">
    <property type="term" value="F:transmembrane transporter activity"/>
    <property type="evidence" value="ECO:0007669"/>
    <property type="project" value="InterPro"/>
</dbReference>
<dbReference type="CDD" id="cd17355">
    <property type="entry name" value="MFS_YcxA_like"/>
    <property type="match status" value="1"/>
</dbReference>
<keyword evidence="4 5" id="KW-0472">Membrane</keyword>
<evidence type="ECO:0000313" key="8">
    <source>
        <dbReference type="Proteomes" id="UP000616114"/>
    </source>
</evidence>
<feature type="transmembrane region" description="Helical" evidence="5">
    <location>
        <begin position="7"/>
        <end position="25"/>
    </location>
</feature>
<feature type="transmembrane region" description="Helical" evidence="5">
    <location>
        <begin position="102"/>
        <end position="123"/>
    </location>
</feature>
<dbReference type="InterPro" id="IPR050327">
    <property type="entry name" value="Proton-linked_MCT"/>
</dbReference>
<dbReference type="AlphaFoldDB" id="A0A8J2TZR8"/>
<feature type="transmembrane region" description="Helical" evidence="5">
    <location>
        <begin position="326"/>
        <end position="347"/>
    </location>
</feature>
<comment type="subcellular location">
    <subcellularLocation>
        <location evidence="1">Cell membrane</location>
        <topology evidence="1">Multi-pass membrane protein</topology>
    </subcellularLocation>
</comment>
<sequence length="432" mass="45048">MKRLSPWYISVVIAAFLTLVAAAGMRSAPGVLMNPLHEEFGWSHGTIGGAVSVNLLLFGLFSPFAAGLMERFGVRRVTVVALAAVALGSGLTVLVQQAWQLWILWGLVIGAATGAMSMPFVSLIAGRWFVARRGLVSGILTAGSAAGQLVFLPLIAALAQDHGWRTPSFVIAGAALLAVPLVLLMLRDRPADVGLVPYGAVPGDPQITPAPSPRSAFATTMTGLRDAARTRTFWLLAGSFAICGASTNGLIGTHFVPAAHDHGMPATTAAGLLALIGIFDILGTVFSGWLTDRIDPRFLLLAYYALRGGSLLLLPALLGPEVHPPMWAFIVFYGLDWVATVPPTIALCAQRFGQRAPVVFGWVFASHQIGAAIAAGGAGLLRDATGSYDAAWMMAAGLCGVGAVLSIAVARPAVLAAQLKAEQRDVETAARA</sequence>
<dbReference type="PROSITE" id="PS50850">
    <property type="entry name" value="MFS"/>
    <property type="match status" value="1"/>
</dbReference>
<dbReference type="EMBL" id="BMFY01000012">
    <property type="protein sequence ID" value="GGA21550.1"/>
    <property type="molecule type" value="Genomic_DNA"/>
</dbReference>
<feature type="transmembrane region" description="Helical" evidence="5">
    <location>
        <begin position="168"/>
        <end position="186"/>
    </location>
</feature>
<dbReference type="PANTHER" id="PTHR11360">
    <property type="entry name" value="MONOCARBOXYLATE TRANSPORTER"/>
    <property type="match status" value="1"/>
</dbReference>
<reference evidence="7" key="2">
    <citation type="submission" date="2020-09" db="EMBL/GenBank/DDBJ databases">
        <authorList>
            <person name="Sun Q."/>
            <person name="Zhou Y."/>
        </authorList>
    </citation>
    <scope>NUCLEOTIDE SEQUENCE</scope>
    <source>
        <strain evidence="7">CGMCC 1.12785</strain>
    </source>
</reference>
<dbReference type="Pfam" id="PF07690">
    <property type="entry name" value="MFS_1"/>
    <property type="match status" value="1"/>
</dbReference>
<feature type="transmembrane region" description="Helical" evidence="5">
    <location>
        <begin position="45"/>
        <end position="65"/>
    </location>
</feature>
<dbReference type="RefSeq" id="WP_308420826.1">
    <property type="nucleotide sequence ID" value="NZ_BMFY01000012.1"/>
</dbReference>
<dbReference type="PANTHER" id="PTHR11360:SF284">
    <property type="entry name" value="EG:103B4.3 PROTEIN-RELATED"/>
    <property type="match status" value="1"/>
</dbReference>
<name>A0A8J2TZR8_9MICO</name>
<feature type="transmembrane region" description="Helical" evidence="5">
    <location>
        <begin position="298"/>
        <end position="320"/>
    </location>
</feature>
<feature type="transmembrane region" description="Helical" evidence="5">
    <location>
        <begin position="359"/>
        <end position="378"/>
    </location>
</feature>
<proteinExistence type="predicted"/>
<keyword evidence="8" id="KW-1185">Reference proteome</keyword>
<feature type="transmembrane region" description="Helical" evidence="5">
    <location>
        <begin position="390"/>
        <end position="410"/>
    </location>
</feature>
<dbReference type="GO" id="GO:0005886">
    <property type="term" value="C:plasma membrane"/>
    <property type="evidence" value="ECO:0007669"/>
    <property type="project" value="UniProtKB-SubCell"/>
</dbReference>
<comment type="caution">
    <text evidence="7">The sequence shown here is derived from an EMBL/GenBank/DDBJ whole genome shotgun (WGS) entry which is preliminary data.</text>
</comment>
<keyword evidence="2 5" id="KW-0812">Transmembrane</keyword>
<reference evidence="7" key="1">
    <citation type="journal article" date="2014" name="Int. J. Syst. Evol. Microbiol.">
        <title>Complete genome sequence of Corynebacterium casei LMG S-19264T (=DSM 44701T), isolated from a smear-ripened cheese.</title>
        <authorList>
            <consortium name="US DOE Joint Genome Institute (JGI-PGF)"/>
            <person name="Walter F."/>
            <person name="Albersmeier A."/>
            <person name="Kalinowski J."/>
            <person name="Ruckert C."/>
        </authorList>
    </citation>
    <scope>NUCLEOTIDE SEQUENCE</scope>
    <source>
        <strain evidence="7">CGMCC 1.12785</strain>
    </source>
</reference>
<dbReference type="InterPro" id="IPR011701">
    <property type="entry name" value="MFS"/>
</dbReference>
<organism evidence="7 8">
    <name type="scientific">Sediminivirga luteola</name>
    <dbReference type="NCBI Taxonomy" id="1774748"/>
    <lineage>
        <taxon>Bacteria</taxon>
        <taxon>Bacillati</taxon>
        <taxon>Actinomycetota</taxon>
        <taxon>Actinomycetes</taxon>
        <taxon>Micrococcales</taxon>
        <taxon>Brevibacteriaceae</taxon>
        <taxon>Sediminivirga</taxon>
    </lineage>
</organism>
<feature type="transmembrane region" description="Helical" evidence="5">
    <location>
        <begin position="268"/>
        <end position="291"/>
    </location>
</feature>